<evidence type="ECO:0000256" key="2">
    <source>
        <dbReference type="ARBA" id="ARBA00022448"/>
    </source>
</evidence>
<evidence type="ECO:0000256" key="1">
    <source>
        <dbReference type="ARBA" id="ARBA00004141"/>
    </source>
</evidence>
<reference evidence="8 9" key="1">
    <citation type="submission" date="2018-05" db="EMBL/GenBank/DDBJ databases">
        <title>Acuticoccus sediminis sp. nov., isolated from deep-sea sediment of Indian Ocean.</title>
        <authorList>
            <person name="Liu X."/>
            <person name="Lai Q."/>
            <person name="Du Y."/>
            <person name="Sun F."/>
            <person name="Zhang X."/>
            <person name="Wang S."/>
            <person name="Shao Z."/>
        </authorList>
    </citation>
    <scope>NUCLEOTIDE SEQUENCE [LARGE SCALE GENOMIC DNA]</scope>
    <source>
        <strain evidence="8 9">PTG4-2</strain>
    </source>
</reference>
<comment type="subcellular location">
    <subcellularLocation>
        <location evidence="1">Membrane</location>
        <topology evidence="1">Multi-pass membrane protein</topology>
    </subcellularLocation>
</comment>
<organism evidence="8 9">
    <name type="scientific">Acuticoccus sediminis</name>
    <dbReference type="NCBI Taxonomy" id="2184697"/>
    <lineage>
        <taxon>Bacteria</taxon>
        <taxon>Pseudomonadati</taxon>
        <taxon>Pseudomonadota</taxon>
        <taxon>Alphaproteobacteria</taxon>
        <taxon>Hyphomicrobiales</taxon>
        <taxon>Amorphaceae</taxon>
        <taxon>Acuticoccus</taxon>
    </lineage>
</organism>
<keyword evidence="9" id="KW-1185">Reference proteome</keyword>
<feature type="transmembrane region" description="Helical" evidence="6">
    <location>
        <begin position="43"/>
        <end position="63"/>
    </location>
</feature>
<sequence length="306" mass="32369">MRDAVRAPRRLNFQQLQLVSITLSTVIAGPQLVAALGSTSIGLIGDAVFTVIYILFSLLVFLTTRAARHSCALVFPYGTGKLEAIASSILAVSFTLSGLGIASASLYRVLEPSPPESVAAPLVITTILLAQSAALYALSAPLAKEPSGVVKAWRRAQLIDVCGLGLTIVLVSAAAFDPRFAIGDPIAGCVIASAMLYTAYQTFRNAFWELADRALEEKVQLLILRGLADSFDAFDDILDIRTRRSGGVPIIEIALGFAMNREWRTVVARCEQVRRSVVASVEGAEVLVLPATPALMASQAPAGAAA</sequence>
<evidence type="ECO:0000313" key="9">
    <source>
        <dbReference type="Proteomes" id="UP000249590"/>
    </source>
</evidence>
<feature type="transmembrane region" description="Helical" evidence="6">
    <location>
        <begin position="84"/>
        <end position="106"/>
    </location>
</feature>
<dbReference type="AlphaFoldDB" id="A0A8B2P3P7"/>
<feature type="transmembrane region" description="Helical" evidence="6">
    <location>
        <begin position="16"/>
        <end position="37"/>
    </location>
</feature>
<dbReference type="Pfam" id="PF01545">
    <property type="entry name" value="Cation_efflux"/>
    <property type="match status" value="1"/>
</dbReference>
<evidence type="ECO:0000256" key="3">
    <source>
        <dbReference type="ARBA" id="ARBA00022692"/>
    </source>
</evidence>
<keyword evidence="2" id="KW-0813">Transport</keyword>
<evidence type="ECO:0000259" key="7">
    <source>
        <dbReference type="Pfam" id="PF01545"/>
    </source>
</evidence>
<feature type="transmembrane region" description="Helical" evidence="6">
    <location>
        <begin position="118"/>
        <end position="138"/>
    </location>
</feature>
<evidence type="ECO:0000313" key="8">
    <source>
        <dbReference type="EMBL" id="RAI03209.1"/>
    </source>
</evidence>
<feature type="transmembrane region" description="Helical" evidence="6">
    <location>
        <begin position="182"/>
        <end position="200"/>
    </location>
</feature>
<dbReference type="Proteomes" id="UP000249590">
    <property type="component" value="Unassembled WGS sequence"/>
</dbReference>
<dbReference type="OrthoDB" id="8445382at2"/>
<keyword evidence="5 6" id="KW-0472">Membrane</keyword>
<evidence type="ECO:0000256" key="5">
    <source>
        <dbReference type="ARBA" id="ARBA00023136"/>
    </source>
</evidence>
<name>A0A8B2P3P7_9HYPH</name>
<dbReference type="GO" id="GO:0008324">
    <property type="term" value="F:monoatomic cation transmembrane transporter activity"/>
    <property type="evidence" value="ECO:0007669"/>
    <property type="project" value="InterPro"/>
</dbReference>
<dbReference type="SUPFAM" id="SSF161111">
    <property type="entry name" value="Cation efflux protein transmembrane domain-like"/>
    <property type="match status" value="1"/>
</dbReference>
<comment type="caution">
    <text evidence="8">The sequence shown here is derived from an EMBL/GenBank/DDBJ whole genome shotgun (WGS) entry which is preliminary data.</text>
</comment>
<evidence type="ECO:0000256" key="6">
    <source>
        <dbReference type="SAM" id="Phobius"/>
    </source>
</evidence>
<dbReference type="Gene3D" id="1.20.1510.10">
    <property type="entry name" value="Cation efflux protein transmembrane domain"/>
    <property type="match status" value="1"/>
</dbReference>
<dbReference type="EMBL" id="QHHQ01000001">
    <property type="protein sequence ID" value="RAI03209.1"/>
    <property type="molecule type" value="Genomic_DNA"/>
</dbReference>
<protein>
    <recommendedName>
        <fullName evidence="7">Cation efflux protein transmembrane domain-containing protein</fullName>
    </recommendedName>
</protein>
<proteinExistence type="predicted"/>
<evidence type="ECO:0000256" key="4">
    <source>
        <dbReference type="ARBA" id="ARBA00022989"/>
    </source>
</evidence>
<dbReference type="PANTHER" id="PTHR43840">
    <property type="entry name" value="MITOCHONDRIAL METAL TRANSPORTER 1-RELATED"/>
    <property type="match status" value="1"/>
</dbReference>
<keyword evidence="3 6" id="KW-0812">Transmembrane</keyword>
<dbReference type="PANTHER" id="PTHR43840:SF15">
    <property type="entry name" value="MITOCHONDRIAL METAL TRANSPORTER 1-RELATED"/>
    <property type="match status" value="1"/>
</dbReference>
<keyword evidence="4 6" id="KW-1133">Transmembrane helix</keyword>
<dbReference type="InterPro" id="IPR050291">
    <property type="entry name" value="CDF_Transporter"/>
</dbReference>
<gene>
    <name evidence="8" type="ORF">DLJ53_01415</name>
</gene>
<feature type="domain" description="Cation efflux protein transmembrane" evidence="7">
    <location>
        <begin position="18"/>
        <end position="210"/>
    </location>
</feature>
<dbReference type="RefSeq" id="WP_111341690.1">
    <property type="nucleotide sequence ID" value="NZ_QHHQ01000001.1"/>
</dbReference>
<dbReference type="InterPro" id="IPR027469">
    <property type="entry name" value="Cation_efflux_TMD_sf"/>
</dbReference>
<feature type="transmembrane region" description="Helical" evidence="6">
    <location>
        <begin position="158"/>
        <end position="176"/>
    </location>
</feature>
<dbReference type="InterPro" id="IPR058533">
    <property type="entry name" value="Cation_efflux_TM"/>
</dbReference>
<accession>A0A8B2P3P7</accession>
<dbReference type="GO" id="GO:0016020">
    <property type="term" value="C:membrane"/>
    <property type="evidence" value="ECO:0007669"/>
    <property type="project" value="UniProtKB-SubCell"/>
</dbReference>